<accession>A0ABV4U2G8</accession>
<evidence type="ECO:0000313" key="2">
    <source>
        <dbReference type="EMBL" id="MFA9477778.1"/>
    </source>
</evidence>
<feature type="region of interest" description="Disordered" evidence="1">
    <location>
        <begin position="28"/>
        <end position="64"/>
    </location>
</feature>
<name>A0ABV4U2G8_9BACT</name>
<gene>
    <name evidence="2" type="ORF">ACERK3_05660</name>
</gene>
<reference evidence="2 3" key="1">
    <citation type="submission" date="2024-08" db="EMBL/GenBank/DDBJ databases">
        <title>Whole-genome sequencing of halo(alkali)philic microorganisms from hypersaline lakes.</title>
        <authorList>
            <person name="Sorokin D.Y."/>
            <person name="Merkel A.Y."/>
            <person name="Messina E."/>
            <person name="Yakimov M."/>
        </authorList>
    </citation>
    <scope>NUCLEOTIDE SEQUENCE [LARGE SCALE GENOMIC DNA]</scope>
    <source>
        <strain evidence="2 3">AB-hyl4</strain>
    </source>
</reference>
<dbReference type="EMBL" id="JBGUBD010000003">
    <property type="protein sequence ID" value="MFA9477778.1"/>
    <property type="molecule type" value="Genomic_DNA"/>
</dbReference>
<feature type="compositionally biased region" description="Acidic residues" evidence="1">
    <location>
        <begin position="44"/>
        <end position="58"/>
    </location>
</feature>
<evidence type="ECO:0000256" key="1">
    <source>
        <dbReference type="SAM" id="MobiDB-lite"/>
    </source>
</evidence>
<keyword evidence="3" id="KW-1185">Reference proteome</keyword>
<proteinExistence type="predicted"/>
<evidence type="ECO:0000313" key="3">
    <source>
        <dbReference type="Proteomes" id="UP001575105"/>
    </source>
</evidence>
<dbReference type="RefSeq" id="WP_425344703.1">
    <property type="nucleotide sequence ID" value="NZ_JBGUBD010000003.1"/>
</dbReference>
<organism evidence="2 3">
    <name type="scientific">Natronomicrosphaera hydrolytica</name>
    <dbReference type="NCBI Taxonomy" id="3242702"/>
    <lineage>
        <taxon>Bacteria</taxon>
        <taxon>Pseudomonadati</taxon>
        <taxon>Planctomycetota</taxon>
        <taxon>Phycisphaerae</taxon>
        <taxon>Phycisphaerales</taxon>
        <taxon>Phycisphaeraceae</taxon>
        <taxon>Natronomicrosphaera</taxon>
    </lineage>
</organism>
<dbReference type="Proteomes" id="UP001575105">
    <property type="component" value="Unassembled WGS sequence"/>
</dbReference>
<comment type="caution">
    <text evidence="2">The sequence shown here is derived from an EMBL/GenBank/DDBJ whole genome shotgun (WGS) entry which is preliminary data.</text>
</comment>
<protein>
    <submittedName>
        <fullName evidence="2">Uncharacterized protein</fullName>
    </submittedName>
</protein>
<sequence length="64" mass="7128">MIVLEVLHDEDGSFETIDLTDRVVQRIEQGDDQEEDALMGGFGQDEDTEEDADAEQDNGEGAVW</sequence>